<keyword evidence="9" id="KW-1185">Reference proteome</keyword>
<feature type="transmembrane region" description="Helical" evidence="6">
    <location>
        <begin position="69"/>
        <end position="95"/>
    </location>
</feature>
<evidence type="ECO:0000259" key="7">
    <source>
        <dbReference type="Pfam" id="PF00482"/>
    </source>
</evidence>
<name>A0ABU8DR93_9ACTN</name>
<reference evidence="8 9" key="1">
    <citation type="submission" date="2024-03" db="EMBL/GenBank/DDBJ databases">
        <title>Draft genome sequence of Klenkia sp. LSe6-5.</title>
        <authorList>
            <person name="Duangmal K."/>
            <person name="Chantavorakit T."/>
        </authorList>
    </citation>
    <scope>NUCLEOTIDE SEQUENCE [LARGE SCALE GENOMIC DNA]</scope>
    <source>
        <strain evidence="8 9">LSe6-5</strain>
    </source>
</reference>
<keyword evidence="3 6" id="KW-0812">Transmembrane</keyword>
<proteinExistence type="predicted"/>
<keyword evidence="2" id="KW-1003">Cell membrane</keyword>
<evidence type="ECO:0000256" key="3">
    <source>
        <dbReference type="ARBA" id="ARBA00022692"/>
    </source>
</evidence>
<feature type="transmembrane region" description="Helical" evidence="6">
    <location>
        <begin position="220"/>
        <end position="242"/>
    </location>
</feature>
<evidence type="ECO:0000256" key="6">
    <source>
        <dbReference type="SAM" id="Phobius"/>
    </source>
</evidence>
<dbReference type="InterPro" id="IPR018076">
    <property type="entry name" value="T2SS_GspF_dom"/>
</dbReference>
<accession>A0ABU8DR93</accession>
<feature type="domain" description="Type II secretion system protein GspF" evidence="7">
    <location>
        <begin position="116"/>
        <end position="240"/>
    </location>
</feature>
<evidence type="ECO:0000256" key="4">
    <source>
        <dbReference type="ARBA" id="ARBA00022989"/>
    </source>
</evidence>
<dbReference type="PANTHER" id="PTHR35007:SF3">
    <property type="entry name" value="POSSIBLE CONSERVED ALANINE RICH MEMBRANE PROTEIN"/>
    <property type="match status" value="1"/>
</dbReference>
<evidence type="ECO:0000313" key="9">
    <source>
        <dbReference type="Proteomes" id="UP001361570"/>
    </source>
</evidence>
<sequence length="287" mass="30650">MTVPGALLGLALGVGLLLVWRSGPRAPQRRSTPRGPGRRHELIAAAGLTGINPAQLTALQVVLGTVVAVLVLVTTGTVTISLVFGVFGAATPYLLVRRLAARRRADLREVWPEVVDNLASAVRAGLSLPEALSALAVRGPEVLRAPFARFAADHRATGRFADSLDRLKDDLADPVGDRIVETLRVAREVGGSDLGRVLRTLATFLREDARARAELETRQGWIVQAARLAVAAPWVVLLLLATQKQTLAAYDSPVGTAILLGGGAVCFLAYRLMLHIGRLPEDVRVLR</sequence>
<feature type="transmembrane region" description="Helical" evidence="6">
    <location>
        <begin position="254"/>
        <end position="274"/>
    </location>
</feature>
<dbReference type="Proteomes" id="UP001361570">
    <property type="component" value="Unassembled WGS sequence"/>
</dbReference>
<dbReference type="Gene3D" id="1.20.81.30">
    <property type="entry name" value="Type II secretion system (T2SS), domain F"/>
    <property type="match status" value="1"/>
</dbReference>
<dbReference type="RefSeq" id="WP_336402702.1">
    <property type="nucleotide sequence ID" value="NZ_JBAPLU010000002.1"/>
</dbReference>
<dbReference type="Pfam" id="PF00482">
    <property type="entry name" value="T2SSF"/>
    <property type="match status" value="1"/>
</dbReference>
<evidence type="ECO:0000256" key="1">
    <source>
        <dbReference type="ARBA" id="ARBA00004651"/>
    </source>
</evidence>
<organism evidence="8 9">
    <name type="scientific">Klenkia sesuvii</name>
    <dbReference type="NCBI Taxonomy" id="3103137"/>
    <lineage>
        <taxon>Bacteria</taxon>
        <taxon>Bacillati</taxon>
        <taxon>Actinomycetota</taxon>
        <taxon>Actinomycetes</taxon>
        <taxon>Geodermatophilales</taxon>
        <taxon>Geodermatophilaceae</taxon>
        <taxon>Klenkia</taxon>
    </lineage>
</organism>
<keyword evidence="4 6" id="KW-1133">Transmembrane helix</keyword>
<evidence type="ECO:0000256" key="2">
    <source>
        <dbReference type="ARBA" id="ARBA00022475"/>
    </source>
</evidence>
<protein>
    <submittedName>
        <fullName evidence="8">Type II secretion system F family protein</fullName>
    </submittedName>
</protein>
<evidence type="ECO:0000313" key="8">
    <source>
        <dbReference type="EMBL" id="MEI4270557.1"/>
    </source>
</evidence>
<keyword evidence="5 6" id="KW-0472">Membrane</keyword>
<dbReference type="EMBL" id="JBAPLU010000002">
    <property type="protein sequence ID" value="MEI4270557.1"/>
    <property type="molecule type" value="Genomic_DNA"/>
</dbReference>
<feature type="transmembrane region" description="Helical" evidence="6">
    <location>
        <begin position="42"/>
        <end position="63"/>
    </location>
</feature>
<evidence type="ECO:0000256" key="5">
    <source>
        <dbReference type="ARBA" id="ARBA00023136"/>
    </source>
</evidence>
<comment type="subcellular location">
    <subcellularLocation>
        <location evidence="1">Cell membrane</location>
        <topology evidence="1">Multi-pass membrane protein</topology>
    </subcellularLocation>
</comment>
<dbReference type="PANTHER" id="PTHR35007">
    <property type="entry name" value="INTEGRAL MEMBRANE PROTEIN-RELATED"/>
    <property type="match status" value="1"/>
</dbReference>
<comment type="caution">
    <text evidence="8">The sequence shown here is derived from an EMBL/GenBank/DDBJ whole genome shotgun (WGS) entry which is preliminary data.</text>
</comment>
<gene>
    <name evidence="8" type="ORF">TEK04_02375</name>
</gene>
<feature type="transmembrane region" description="Helical" evidence="6">
    <location>
        <begin position="6"/>
        <end position="22"/>
    </location>
</feature>
<dbReference type="InterPro" id="IPR042094">
    <property type="entry name" value="T2SS_GspF_sf"/>
</dbReference>